<protein>
    <recommendedName>
        <fullName evidence="5">Conjugal transfer protein</fullName>
    </recommendedName>
</protein>
<gene>
    <name evidence="3" type="ORF">DAA48_22190</name>
</gene>
<dbReference type="CDD" id="cd16385">
    <property type="entry name" value="IcmL"/>
    <property type="match status" value="1"/>
</dbReference>
<name>A0A2T4MX86_AERVE</name>
<dbReference type="InterPro" id="IPR021055">
    <property type="entry name" value="T4BSS_IcmL/DotI"/>
</dbReference>
<dbReference type="Proteomes" id="UP000241986">
    <property type="component" value="Unassembled WGS sequence"/>
</dbReference>
<evidence type="ECO:0000256" key="2">
    <source>
        <dbReference type="SAM" id="Phobius"/>
    </source>
</evidence>
<accession>A0A2T4MX86</accession>
<keyword evidence="2" id="KW-1133">Transmembrane helix</keyword>
<organism evidence="3 4">
    <name type="scientific">Aeromonas veronii</name>
    <dbReference type="NCBI Taxonomy" id="654"/>
    <lineage>
        <taxon>Bacteria</taxon>
        <taxon>Pseudomonadati</taxon>
        <taxon>Pseudomonadota</taxon>
        <taxon>Gammaproteobacteria</taxon>
        <taxon>Aeromonadales</taxon>
        <taxon>Aeromonadaceae</taxon>
        <taxon>Aeromonas</taxon>
    </lineage>
</organism>
<comment type="caution">
    <text evidence="3">The sequence shown here is derived from an EMBL/GenBank/DDBJ whole genome shotgun (WGS) entry which is preliminary data.</text>
</comment>
<evidence type="ECO:0008006" key="5">
    <source>
        <dbReference type="Google" id="ProtNLM"/>
    </source>
</evidence>
<evidence type="ECO:0000256" key="1">
    <source>
        <dbReference type="SAM" id="MobiDB-lite"/>
    </source>
</evidence>
<evidence type="ECO:0000313" key="3">
    <source>
        <dbReference type="EMBL" id="PTH79144.1"/>
    </source>
</evidence>
<proteinExistence type="predicted"/>
<sequence>MNNKNKKVPLAKAETSKPTRAASGAELIEERNNFYRDMYSKMWKISAIGVASMVLSIGMGVYVLNKKESNVYFATNEANTLIPLVALSEPNMKDSTVANWLTNALVDTFEFNYGNLKTRMNHAALSYFTKDGASDLISKMNDAGNFDVVVKKELLVNMTTLHTPLLINKGLKDGIFRWRFQIPAKITYRNQSYEYSNQVVFTVIVSRTSLLEHASGLGISSIVMSVVKED</sequence>
<feature type="transmembrane region" description="Helical" evidence="2">
    <location>
        <begin position="45"/>
        <end position="64"/>
    </location>
</feature>
<dbReference type="AlphaFoldDB" id="A0A2T4MX86"/>
<dbReference type="Pfam" id="PF11393">
    <property type="entry name" value="T4BSS_DotI_IcmL"/>
    <property type="match status" value="1"/>
</dbReference>
<dbReference type="EMBL" id="PZKL01000045">
    <property type="protein sequence ID" value="PTH79144.1"/>
    <property type="molecule type" value="Genomic_DNA"/>
</dbReference>
<reference evidence="3 4" key="1">
    <citation type="submission" date="2018-03" db="EMBL/GenBank/DDBJ databases">
        <title>Aeromonas veronii whole genome sequencing and analysis.</title>
        <authorList>
            <person name="Xie H."/>
            <person name="Liu T."/>
            <person name="Wang K."/>
        </authorList>
    </citation>
    <scope>NUCLEOTIDE SEQUENCE [LARGE SCALE GENOMIC DNA]</scope>
    <source>
        <strain evidence="3 4">XH.VA.1</strain>
    </source>
</reference>
<evidence type="ECO:0000313" key="4">
    <source>
        <dbReference type="Proteomes" id="UP000241986"/>
    </source>
</evidence>
<keyword evidence="2" id="KW-0472">Membrane</keyword>
<feature type="region of interest" description="Disordered" evidence="1">
    <location>
        <begin position="1"/>
        <end position="23"/>
    </location>
</feature>
<dbReference type="RefSeq" id="WP_107684771.1">
    <property type="nucleotide sequence ID" value="NZ_PZKL01000045.1"/>
</dbReference>
<keyword evidence="2" id="KW-0812">Transmembrane</keyword>